<evidence type="ECO:0000313" key="1">
    <source>
        <dbReference type="EMBL" id="ASV74740.1"/>
    </source>
</evidence>
<reference evidence="1 2" key="1">
    <citation type="journal article" name="Front. Microbiol.">
        <title>Sugar Metabolism of the First Thermophilic Planctomycete Thermogutta terrifontis: Comparative Genomic and Transcriptomic Approaches.</title>
        <authorList>
            <person name="Elcheninov A.G."/>
            <person name="Menzel P."/>
            <person name="Gudbergsdottir S.R."/>
            <person name="Slesarev A.I."/>
            <person name="Kadnikov V.V."/>
            <person name="Krogh A."/>
            <person name="Bonch-Osmolovskaya E.A."/>
            <person name="Peng X."/>
            <person name="Kublanov I.V."/>
        </authorList>
    </citation>
    <scope>NUCLEOTIDE SEQUENCE [LARGE SCALE GENOMIC DNA]</scope>
    <source>
        <strain evidence="1 2">R1</strain>
    </source>
</reference>
<evidence type="ECO:0000313" key="2">
    <source>
        <dbReference type="Proteomes" id="UP000215086"/>
    </source>
</evidence>
<name>A0A286RFK5_9BACT</name>
<dbReference type="KEGG" id="ttf:THTE_2138"/>
<dbReference type="Proteomes" id="UP000215086">
    <property type="component" value="Chromosome"/>
</dbReference>
<protein>
    <submittedName>
        <fullName evidence="1">Uncharacterized protein</fullName>
    </submittedName>
</protein>
<dbReference type="EMBL" id="CP018477">
    <property type="protein sequence ID" value="ASV74740.1"/>
    <property type="molecule type" value="Genomic_DNA"/>
</dbReference>
<dbReference type="AlphaFoldDB" id="A0A286RFK5"/>
<sequence>MGWCEGFKIWHLAVMACPRGSLCHVNSSLARIFPRPIRLFFNDVQLA</sequence>
<keyword evidence="2" id="KW-1185">Reference proteome</keyword>
<organism evidence="1 2">
    <name type="scientific">Thermogutta terrifontis</name>
    <dbReference type="NCBI Taxonomy" id="1331910"/>
    <lineage>
        <taxon>Bacteria</taxon>
        <taxon>Pseudomonadati</taxon>
        <taxon>Planctomycetota</taxon>
        <taxon>Planctomycetia</taxon>
        <taxon>Pirellulales</taxon>
        <taxon>Thermoguttaceae</taxon>
        <taxon>Thermogutta</taxon>
    </lineage>
</organism>
<gene>
    <name evidence="1" type="ORF">THTE_2138</name>
</gene>
<proteinExistence type="predicted"/>
<accession>A0A286RFK5</accession>